<proteinExistence type="predicted"/>
<reference evidence="2 3" key="1">
    <citation type="submission" date="2022-01" db="EMBL/GenBank/DDBJ databases">
        <title>Flavihumibacter sp. nov., isolated from sediment of a river.</title>
        <authorList>
            <person name="Liu H."/>
        </authorList>
    </citation>
    <scope>NUCLEOTIDE SEQUENCE [LARGE SCALE GENOMIC DNA]</scope>
    <source>
        <strain evidence="2 3">RY-1</strain>
    </source>
</reference>
<evidence type="ECO:0000313" key="3">
    <source>
        <dbReference type="Proteomes" id="UP001200145"/>
    </source>
</evidence>
<evidence type="ECO:0000256" key="1">
    <source>
        <dbReference type="SAM" id="SignalP"/>
    </source>
</evidence>
<keyword evidence="3" id="KW-1185">Reference proteome</keyword>
<feature type="signal peptide" evidence="1">
    <location>
        <begin position="1"/>
        <end position="19"/>
    </location>
</feature>
<dbReference type="EMBL" id="JAKEVY010000001">
    <property type="protein sequence ID" value="MCF1713861.1"/>
    <property type="molecule type" value="Genomic_DNA"/>
</dbReference>
<keyword evidence="1" id="KW-0732">Signal</keyword>
<evidence type="ECO:0008006" key="4">
    <source>
        <dbReference type="Google" id="ProtNLM"/>
    </source>
</evidence>
<feature type="chain" id="PRO_5045483420" description="WG repeat protein" evidence="1">
    <location>
        <begin position="20"/>
        <end position="191"/>
    </location>
</feature>
<dbReference type="Proteomes" id="UP001200145">
    <property type="component" value="Unassembled WGS sequence"/>
</dbReference>
<name>A0ABS9BGR7_9BACT</name>
<dbReference type="RefSeq" id="WP_234864388.1">
    <property type="nucleotide sequence ID" value="NZ_JAKEVY010000001.1"/>
</dbReference>
<sequence length="191" mass="22084">MIKPLLVLAFSVLGISVLAQEPLELPKQRDPQVNKTISPADNPRINPEKNFRINPKHNWNINPAMNEGINPDKNKLINPKFNKDFSPLHNQSINPMYSFSLHPLTNQNWKGYYMFDKENKLTGYLVIANQFVVLDFDDKGIWKGYLVKTSTNTYNYFNLQDEWTRTFFCEDSMVGFNIFNAAGEWTGAFAK</sequence>
<organism evidence="2 3">
    <name type="scientific">Flavihumibacter fluminis</name>
    <dbReference type="NCBI Taxonomy" id="2909236"/>
    <lineage>
        <taxon>Bacteria</taxon>
        <taxon>Pseudomonadati</taxon>
        <taxon>Bacteroidota</taxon>
        <taxon>Chitinophagia</taxon>
        <taxon>Chitinophagales</taxon>
        <taxon>Chitinophagaceae</taxon>
        <taxon>Flavihumibacter</taxon>
    </lineage>
</organism>
<accession>A0ABS9BGR7</accession>
<protein>
    <recommendedName>
        <fullName evidence="4">WG repeat protein</fullName>
    </recommendedName>
</protein>
<evidence type="ECO:0000313" key="2">
    <source>
        <dbReference type="EMBL" id="MCF1713861.1"/>
    </source>
</evidence>
<comment type="caution">
    <text evidence="2">The sequence shown here is derived from an EMBL/GenBank/DDBJ whole genome shotgun (WGS) entry which is preliminary data.</text>
</comment>
<gene>
    <name evidence="2" type="ORF">L0U88_04355</name>
</gene>